<dbReference type="OrthoDB" id="5835829at2759"/>
<dbReference type="Gene3D" id="3.40.50.2000">
    <property type="entry name" value="Glycogen Phosphorylase B"/>
    <property type="match status" value="2"/>
</dbReference>
<reference evidence="4" key="1">
    <citation type="submission" date="2023-01" db="EMBL/GenBank/DDBJ databases">
        <title>Genome assembly of the deep-sea coral Lophelia pertusa.</title>
        <authorList>
            <person name="Herrera S."/>
            <person name="Cordes E."/>
        </authorList>
    </citation>
    <scope>NUCLEOTIDE SEQUENCE</scope>
    <source>
        <strain evidence="4">USNM1676648</strain>
        <tissue evidence="4">Polyp</tissue>
    </source>
</reference>
<dbReference type="EC" id="2.4.1.17" evidence="4"/>
<keyword evidence="3 4" id="KW-0808">Transferase</keyword>
<keyword evidence="2 4" id="KW-0328">Glycosyltransferase</keyword>
<keyword evidence="5" id="KW-1185">Reference proteome</keyword>
<comment type="caution">
    <text evidence="4">The sequence shown here is derived from an EMBL/GenBank/DDBJ whole genome shotgun (WGS) entry which is preliminary data.</text>
</comment>
<dbReference type="InterPro" id="IPR002213">
    <property type="entry name" value="UDP_glucos_trans"/>
</dbReference>
<dbReference type="GO" id="GO:0015020">
    <property type="term" value="F:glucuronosyltransferase activity"/>
    <property type="evidence" value="ECO:0007669"/>
    <property type="project" value="UniProtKB-EC"/>
</dbReference>
<dbReference type="Proteomes" id="UP001163046">
    <property type="component" value="Unassembled WGS sequence"/>
</dbReference>
<dbReference type="SUPFAM" id="SSF53756">
    <property type="entry name" value="UDP-Glycosyltransferase/glycogen phosphorylase"/>
    <property type="match status" value="1"/>
</dbReference>
<proteinExistence type="inferred from homology"/>
<protein>
    <submittedName>
        <fullName evidence="4">UDP-glucuronosyltransferase 1-1</fullName>
        <ecNumber evidence="4">2.4.1.17</ecNumber>
    </submittedName>
</protein>
<dbReference type="CDD" id="cd03784">
    <property type="entry name" value="GT1_Gtf-like"/>
    <property type="match status" value="1"/>
</dbReference>
<evidence type="ECO:0000256" key="2">
    <source>
        <dbReference type="ARBA" id="ARBA00022676"/>
    </source>
</evidence>
<evidence type="ECO:0000256" key="1">
    <source>
        <dbReference type="ARBA" id="ARBA00009995"/>
    </source>
</evidence>
<dbReference type="InterPro" id="IPR050271">
    <property type="entry name" value="UDP-glycosyltransferase"/>
</dbReference>
<dbReference type="PANTHER" id="PTHR48043">
    <property type="entry name" value="EG:EG0003.4 PROTEIN-RELATED"/>
    <property type="match status" value="1"/>
</dbReference>
<organism evidence="4 5">
    <name type="scientific">Desmophyllum pertusum</name>
    <dbReference type="NCBI Taxonomy" id="174260"/>
    <lineage>
        <taxon>Eukaryota</taxon>
        <taxon>Metazoa</taxon>
        <taxon>Cnidaria</taxon>
        <taxon>Anthozoa</taxon>
        <taxon>Hexacorallia</taxon>
        <taxon>Scleractinia</taxon>
        <taxon>Caryophylliina</taxon>
        <taxon>Caryophylliidae</taxon>
        <taxon>Desmophyllum</taxon>
    </lineage>
</organism>
<dbReference type="EMBL" id="MU827332">
    <property type="protein sequence ID" value="KAJ7354802.1"/>
    <property type="molecule type" value="Genomic_DNA"/>
</dbReference>
<sequence>MMINERQKIACDSLLNDTELLQDLTNFDLIVHEHFAFCSVLVAELLGIPRVIIVSDSPNSGLSPYFKIPLPVSYVPSRFSSFTDKMSFIERLVNLGMHIFSQVVSHVLFARSMSPLKDRYNITPEISYHEAFGNAELVIFHADFAFEYAQPLLPVISKEKIDVLATAFGNLNQKVIWKLKGYIPSFLSPHIKIVEWLPQNDLLAHKDIKAFVSHVGHNSVYESAYHGVPVVAVPIYADQFPNAKRVEHFGLGVAVDHKSVTAQELFEAIELVVNEPRY</sequence>
<dbReference type="PANTHER" id="PTHR48043:SF145">
    <property type="entry name" value="FI06409P-RELATED"/>
    <property type="match status" value="1"/>
</dbReference>
<dbReference type="FunFam" id="3.40.50.2000:FF:000021">
    <property type="entry name" value="UDP-glucuronosyltransferase"/>
    <property type="match status" value="1"/>
</dbReference>
<name>A0A9W9YMX5_9CNID</name>
<evidence type="ECO:0000256" key="3">
    <source>
        <dbReference type="ARBA" id="ARBA00022679"/>
    </source>
</evidence>
<evidence type="ECO:0000313" key="4">
    <source>
        <dbReference type="EMBL" id="KAJ7354802.1"/>
    </source>
</evidence>
<dbReference type="Pfam" id="PF00201">
    <property type="entry name" value="UDPGT"/>
    <property type="match status" value="2"/>
</dbReference>
<comment type="similarity">
    <text evidence="1">Belongs to the UDP-glycosyltransferase family.</text>
</comment>
<dbReference type="AlphaFoldDB" id="A0A9W9YMX5"/>
<accession>A0A9W9YMX5</accession>
<gene>
    <name evidence="4" type="primary">UGT1A1_7</name>
    <name evidence="4" type="ORF">OS493_029808</name>
</gene>
<evidence type="ECO:0000313" key="5">
    <source>
        <dbReference type="Proteomes" id="UP001163046"/>
    </source>
</evidence>